<evidence type="ECO:0000259" key="12">
    <source>
        <dbReference type="PROSITE" id="PS50109"/>
    </source>
</evidence>
<evidence type="ECO:0000259" key="13">
    <source>
        <dbReference type="PROSITE" id="PS50885"/>
    </source>
</evidence>
<dbReference type="Pfam" id="PF00512">
    <property type="entry name" value="HisKA"/>
    <property type="match status" value="1"/>
</dbReference>
<evidence type="ECO:0000313" key="14">
    <source>
        <dbReference type="EMBL" id="GBG14084.1"/>
    </source>
</evidence>
<dbReference type="Pfam" id="PF08521">
    <property type="entry name" value="2CSK_N"/>
    <property type="match status" value="1"/>
</dbReference>
<comment type="subcellular location">
    <subcellularLocation>
        <location evidence="2">Membrane</location>
    </subcellularLocation>
</comment>
<dbReference type="PRINTS" id="PR00344">
    <property type="entry name" value="BCTRLSENSOR"/>
</dbReference>
<dbReference type="Gene3D" id="3.30.565.10">
    <property type="entry name" value="Histidine kinase-like ATPase, C-terminal domain"/>
    <property type="match status" value="1"/>
</dbReference>
<gene>
    <name evidence="14" type="primary">tctE</name>
    <name evidence="14" type="ORF">NMK_1644</name>
</gene>
<dbReference type="CDD" id="cd00082">
    <property type="entry name" value="HisKA"/>
    <property type="match status" value="1"/>
</dbReference>
<dbReference type="AlphaFoldDB" id="A0A2R5FBS2"/>
<dbReference type="InterPro" id="IPR003661">
    <property type="entry name" value="HisK_dim/P_dom"/>
</dbReference>
<dbReference type="PANTHER" id="PTHR45436">
    <property type="entry name" value="SENSOR HISTIDINE KINASE YKOH"/>
    <property type="match status" value="1"/>
</dbReference>
<dbReference type="InterPro" id="IPR004358">
    <property type="entry name" value="Sig_transdc_His_kin-like_C"/>
</dbReference>
<dbReference type="Pfam" id="PF02518">
    <property type="entry name" value="HATPase_c"/>
    <property type="match status" value="1"/>
</dbReference>
<evidence type="ECO:0000256" key="6">
    <source>
        <dbReference type="ARBA" id="ARBA00022692"/>
    </source>
</evidence>
<protein>
    <recommendedName>
        <fullName evidence="3">histidine kinase</fullName>
        <ecNumber evidence="3">2.7.13.3</ecNumber>
    </recommendedName>
</protein>
<evidence type="ECO:0000256" key="9">
    <source>
        <dbReference type="ARBA" id="ARBA00023012"/>
    </source>
</evidence>
<dbReference type="SUPFAM" id="SSF47384">
    <property type="entry name" value="Homodimeric domain of signal transducing histidine kinase"/>
    <property type="match status" value="1"/>
</dbReference>
<comment type="caution">
    <text evidence="14">The sequence shown here is derived from an EMBL/GenBank/DDBJ whole genome shotgun (WGS) entry which is preliminary data.</text>
</comment>
<keyword evidence="9" id="KW-0902">Two-component regulatory system</keyword>
<reference evidence="14 15" key="1">
    <citation type="journal article" date="2018" name="Environ. Microbiol.">
        <title>Isolation and genomic characterization of Novimethylophilus kurashikiensis gen. nov. sp. nov., a new lanthanide-dependent methylotrophic species of Methylophilaceae.</title>
        <authorList>
            <person name="Lv H."/>
            <person name="Sahin N."/>
            <person name="Tani A."/>
        </authorList>
    </citation>
    <scope>NUCLEOTIDE SEQUENCE [LARGE SCALE GENOMIC DNA]</scope>
    <source>
        <strain evidence="14 15">La2-4</strain>
    </source>
</reference>
<dbReference type="EMBL" id="BDOQ01000006">
    <property type="protein sequence ID" value="GBG14084.1"/>
    <property type="molecule type" value="Genomic_DNA"/>
</dbReference>
<dbReference type="SUPFAM" id="SSF55874">
    <property type="entry name" value="ATPase domain of HSP90 chaperone/DNA topoisomerase II/histidine kinase"/>
    <property type="match status" value="1"/>
</dbReference>
<dbReference type="InterPro" id="IPR036890">
    <property type="entry name" value="HATPase_C_sf"/>
</dbReference>
<dbReference type="PROSITE" id="PS50109">
    <property type="entry name" value="HIS_KIN"/>
    <property type="match status" value="1"/>
</dbReference>
<dbReference type="InterPro" id="IPR036097">
    <property type="entry name" value="HisK_dim/P_sf"/>
</dbReference>
<dbReference type="InterPro" id="IPR050428">
    <property type="entry name" value="TCS_sensor_his_kinase"/>
</dbReference>
<keyword evidence="6 11" id="KW-0812">Transmembrane</keyword>
<organism evidence="14 15">
    <name type="scientific">Novimethylophilus kurashikiensis</name>
    <dbReference type="NCBI Taxonomy" id="1825523"/>
    <lineage>
        <taxon>Bacteria</taxon>
        <taxon>Pseudomonadati</taxon>
        <taxon>Pseudomonadota</taxon>
        <taxon>Betaproteobacteria</taxon>
        <taxon>Nitrosomonadales</taxon>
        <taxon>Methylophilaceae</taxon>
        <taxon>Novimethylophilus</taxon>
    </lineage>
</organism>
<evidence type="ECO:0000256" key="7">
    <source>
        <dbReference type="ARBA" id="ARBA00022777"/>
    </source>
</evidence>
<evidence type="ECO:0000313" key="15">
    <source>
        <dbReference type="Proteomes" id="UP000245081"/>
    </source>
</evidence>
<dbReference type="InterPro" id="IPR003660">
    <property type="entry name" value="HAMP_dom"/>
</dbReference>
<dbReference type="PANTHER" id="PTHR45436:SF1">
    <property type="entry name" value="SENSOR PROTEIN QSEC"/>
    <property type="match status" value="1"/>
</dbReference>
<keyword evidence="5 14" id="KW-0808">Transferase</keyword>
<keyword evidence="4" id="KW-0597">Phosphoprotein</keyword>
<dbReference type="InterPro" id="IPR005467">
    <property type="entry name" value="His_kinase_dom"/>
</dbReference>
<name>A0A2R5FBS2_9PROT</name>
<dbReference type="CDD" id="cd00075">
    <property type="entry name" value="HATPase"/>
    <property type="match status" value="1"/>
</dbReference>
<keyword evidence="8 11" id="KW-1133">Transmembrane helix</keyword>
<dbReference type="InterPro" id="IPR013727">
    <property type="entry name" value="2CSK_N"/>
</dbReference>
<dbReference type="Gene3D" id="1.10.287.130">
    <property type="match status" value="1"/>
</dbReference>
<evidence type="ECO:0000256" key="11">
    <source>
        <dbReference type="SAM" id="Phobius"/>
    </source>
</evidence>
<keyword evidence="10 11" id="KW-0472">Membrane</keyword>
<accession>A0A2R5FBS2</accession>
<dbReference type="PROSITE" id="PS50885">
    <property type="entry name" value="HAMP"/>
    <property type="match status" value="1"/>
</dbReference>
<feature type="transmembrane region" description="Helical" evidence="11">
    <location>
        <begin position="134"/>
        <end position="157"/>
    </location>
</feature>
<dbReference type="EC" id="2.7.13.3" evidence="3"/>
<dbReference type="SMART" id="SM00387">
    <property type="entry name" value="HATPase_c"/>
    <property type="match status" value="1"/>
</dbReference>
<dbReference type="GO" id="GO:0000155">
    <property type="term" value="F:phosphorelay sensor kinase activity"/>
    <property type="evidence" value="ECO:0007669"/>
    <property type="project" value="InterPro"/>
</dbReference>
<feature type="domain" description="HAMP" evidence="13">
    <location>
        <begin position="158"/>
        <end position="210"/>
    </location>
</feature>
<comment type="catalytic activity">
    <reaction evidence="1">
        <text>ATP + protein L-histidine = ADP + protein N-phospho-L-histidine.</text>
        <dbReference type="EC" id="2.7.13.3"/>
    </reaction>
</comment>
<evidence type="ECO:0000256" key="8">
    <source>
        <dbReference type="ARBA" id="ARBA00022989"/>
    </source>
</evidence>
<evidence type="ECO:0000256" key="2">
    <source>
        <dbReference type="ARBA" id="ARBA00004370"/>
    </source>
</evidence>
<sequence length="432" mass="47069">MGAVVAYLFALRAATDAYDLGLLDDALDLDKQVSLHQGGLALELPPAARQMLASNNEDRVRYAAWDEQGRMFSGDAGLKQLDIPQGEENHVFQDVQLQDGASRAVVLRGSLYGRTIFVAVAQTVHGRNRLTRNIFFKLLFPEALLAVVAMSIVLLGVRRGLSPVNALSEEILKRSPQDLSRIDENRAPAELQPIIHGVNELLEKLSASFAGHRRFIADAAHQLRTPLAVLGSQIEVGLQQPPQNVRALLQQLLATTNRTSHLANQLLSMARLEHTEQDVFTHGPVELSEVVRAAAADFIGRAADKNLDLEFRLVPCTVQGNALLLRELIMNLLDNAVRYTPEDGHVWLTLEQEGKQCALAVNDSGPGVPESALTTLGKPFHRLASDESGCGLGLAIVREIARLHQAEVMFGRSSEGGLSVRIVLNALPTSRT</sequence>
<evidence type="ECO:0000256" key="5">
    <source>
        <dbReference type="ARBA" id="ARBA00022679"/>
    </source>
</evidence>
<proteinExistence type="predicted"/>
<evidence type="ECO:0000256" key="4">
    <source>
        <dbReference type="ARBA" id="ARBA00022553"/>
    </source>
</evidence>
<keyword evidence="7 14" id="KW-0418">Kinase</keyword>
<dbReference type="Proteomes" id="UP000245081">
    <property type="component" value="Unassembled WGS sequence"/>
</dbReference>
<dbReference type="GO" id="GO:0005886">
    <property type="term" value="C:plasma membrane"/>
    <property type="evidence" value="ECO:0007669"/>
    <property type="project" value="TreeGrafter"/>
</dbReference>
<dbReference type="InterPro" id="IPR003594">
    <property type="entry name" value="HATPase_dom"/>
</dbReference>
<evidence type="ECO:0000256" key="10">
    <source>
        <dbReference type="ARBA" id="ARBA00023136"/>
    </source>
</evidence>
<evidence type="ECO:0000256" key="3">
    <source>
        <dbReference type="ARBA" id="ARBA00012438"/>
    </source>
</evidence>
<evidence type="ECO:0000256" key="1">
    <source>
        <dbReference type="ARBA" id="ARBA00000085"/>
    </source>
</evidence>
<dbReference type="SMART" id="SM00388">
    <property type="entry name" value="HisKA"/>
    <property type="match status" value="1"/>
</dbReference>
<feature type="domain" description="Histidine kinase" evidence="12">
    <location>
        <begin position="218"/>
        <end position="428"/>
    </location>
</feature>
<keyword evidence="15" id="KW-1185">Reference proteome</keyword>